<feature type="transmembrane region" description="Helical" evidence="6">
    <location>
        <begin position="92"/>
        <end position="110"/>
    </location>
</feature>
<feature type="transmembrane region" description="Helical" evidence="6">
    <location>
        <begin position="395"/>
        <end position="413"/>
    </location>
</feature>
<evidence type="ECO:0000256" key="2">
    <source>
        <dbReference type="ARBA" id="ARBA00022475"/>
    </source>
</evidence>
<sequence>MQVRTNKAMPVWQGVLILSIAALFAKILSAVYRIPYQNMSGDMGFYVYQQIYPLYGIVMILAMYGFPVVLSKYRAELLSAGKDFEAKQITSLLFYSLLIFVAITWSLIYILADVIASVMGDQQLADPIRAMSYILFLLPFLSVGRGFHQGNGELVPTAVSHVFEQLVRVALILGFTYFFIKSGFDAYQIGAGAAYGSIFGGIAGVGVLLIMTKGAWVKQLIRPNQLNVTMLKQNIGLFKQSGFICLSALVFVLFQLLDAFSVIRLLQWQGLGAVEAFVAKGVYDRGQPLLQLGTVLTTTLSLALVPMLTKAVTENNLVEAKYYQHLSYRLTLVVGGAATVGLMVIIEPTNYMLFTNTVGSDVLRIMALAIVFSSFFVTQAAILQGYQLAQYPARAVVFGSFIKGLGNLLFIPLYGTIGASWSTVVALCVMVLYLFMVMQRRQLLFFGPIKTYFIISGLLTVMGVVTWLWKTGFVNIVNESSRGIETIVALTSVGIGALSVVACLFTWPIFTEDEWETIPKVKKIRMMLKRRG</sequence>
<proteinExistence type="predicted"/>
<feature type="transmembrane region" description="Helical" evidence="6">
    <location>
        <begin position="328"/>
        <end position="346"/>
    </location>
</feature>
<dbReference type="PANTHER" id="PTHR30250:SF29">
    <property type="entry name" value="POLYSACCHARIDE BIOSYNTHESIS PROTEIN C-TERMINAL DOMAIN-CONTAINING PROTEIN"/>
    <property type="match status" value="1"/>
</dbReference>
<feature type="transmembrane region" description="Helical" evidence="6">
    <location>
        <begin position="449"/>
        <end position="469"/>
    </location>
</feature>
<accession>A0A562Q915</accession>
<dbReference type="Pfam" id="PF01943">
    <property type="entry name" value="Polysacc_synt"/>
    <property type="match status" value="1"/>
</dbReference>
<dbReference type="PIRSF" id="PIRSF038958">
    <property type="entry name" value="PG_synth_SpoVB"/>
    <property type="match status" value="1"/>
</dbReference>
<protein>
    <submittedName>
        <fullName evidence="7">PST family polysaccharide transporter</fullName>
    </submittedName>
</protein>
<feature type="transmembrane region" description="Helical" evidence="6">
    <location>
        <begin position="192"/>
        <end position="216"/>
    </location>
</feature>
<feature type="transmembrane region" description="Helical" evidence="6">
    <location>
        <begin position="159"/>
        <end position="180"/>
    </location>
</feature>
<feature type="transmembrane region" description="Helical" evidence="6">
    <location>
        <begin position="237"/>
        <end position="257"/>
    </location>
</feature>
<feature type="transmembrane region" description="Helical" evidence="6">
    <location>
        <begin position="419"/>
        <end position="437"/>
    </location>
</feature>
<feature type="transmembrane region" description="Helical" evidence="6">
    <location>
        <begin position="130"/>
        <end position="147"/>
    </location>
</feature>
<evidence type="ECO:0000313" key="7">
    <source>
        <dbReference type="EMBL" id="TWI53223.1"/>
    </source>
</evidence>
<dbReference type="PANTHER" id="PTHR30250">
    <property type="entry name" value="PST FAMILY PREDICTED COLANIC ACID TRANSPORTER"/>
    <property type="match status" value="1"/>
</dbReference>
<evidence type="ECO:0000256" key="4">
    <source>
        <dbReference type="ARBA" id="ARBA00022989"/>
    </source>
</evidence>
<comment type="subcellular location">
    <subcellularLocation>
        <location evidence="1">Cell membrane</location>
        <topology evidence="1">Multi-pass membrane protein</topology>
    </subcellularLocation>
</comment>
<keyword evidence="8" id="KW-1185">Reference proteome</keyword>
<dbReference type="InterPro" id="IPR024923">
    <property type="entry name" value="PG_synth_SpoVB"/>
</dbReference>
<feature type="transmembrane region" description="Helical" evidence="6">
    <location>
        <begin position="489"/>
        <end position="510"/>
    </location>
</feature>
<dbReference type="InterPro" id="IPR002797">
    <property type="entry name" value="Polysacc_synth"/>
</dbReference>
<evidence type="ECO:0000256" key="5">
    <source>
        <dbReference type="ARBA" id="ARBA00023136"/>
    </source>
</evidence>
<evidence type="ECO:0000256" key="6">
    <source>
        <dbReference type="SAM" id="Phobius"/>
    </source>
</evidence>
<dbReference type="AlphaFoldDB" id="A0A562Q915"/>
<dbReference type="OrthoDB" id="9775950at2"/>
<dbReference type="Proteomes" id="UP000315711">
    <property type="component" value="Unassembled WGS sequence"/>
</dbReference>
<dbReference type="EMBL" id="VLKZ01000014">
    <property type="protein sequence ID" value="TWI53223.1"/>
    <property type="molecule type" value="Genomic_DNA"/>
</dbReference>
<dbReference type="GO" id="GO:0005886">
    <property type="term" value="C:plasma membrane"/>
    <property type="evidence" value="ECO:0007669"/>
    <property type="project" value="UniProtKB-SubCell"/>
</dbReference>
<organism evidence="7 8">
    <name type="scientific">Halalkalibacter nanhaiisediminis</name>
    <dbReference type="NCBI Taxonomy" id="688079"/>
    <lineage>
        <taxon>Bacteria</taxon>
        <taxon>Bacillati</taxon>
        <taxon>Bacillota</taxon>
        <taxon>Bacilli</taxon>
        <taxon>Bacillales</taxon>
        <taxon>Bacillaceae</taxon>
        <taxon>Halalkalibacter</taxon>
    </lineage>
</organism>
<keyword evidence="5 6" id="KW-0472">Membrane</keyword>
<evidence type="ECO:0000256" key="1">
    <source>
        <dbReference type="ARBA" id="ARBA00004651"/>
    </source>
</evidence>
<comment type="caution">
    <text evidence="7">The sequence shown here is derived from an EMBL/GenBank/DDBJ whole genome shotgun (WGS) entry which is preliminary data.</text>
</comment>
<feature type="transmembrane region" description="Helical" evidence="6">
    <location>
        <begin position="12"/>
        <end position="32"/>
    </location>
</feature>
<dbReference type="CDD" id="cd13124">
    <property type="entry name" value="MATE_SpoVB_like"/>
    <property type="match status" value="1"/>
</dbReference>
<keyword evidence="4 6" id="KW-1133">Transmembrane helix</keyword>
<keyword evidence="2" id="KW-1003">Cell membrane</keyword>
<dbReference type="InterPro" id="IPR050833">
    <property type="entry name" value="Poly_Biosynth_Transport"/>
</dbReference>
<keyword evidence="3 6" id="KW-0812">Transmembrane</keyword>
<name>A0A562Q915_9BACI</name>
<evidence type="ECO:0000313" key="8">
    <source>
        <dbReference type="Proteomes" id="UP000315711"/>
    </source>
</evidence>
<evidence type="ECO:0000256" key="3">
    <source>
        <dbReference type="ARBA" id="ARBA00022692"/>
    </source>
</evidence>
<reference evidence="7 8" key="1">
    <citation type="journal article" date="2015" name="Stand. Genomic Sci.">
        <title>Genomic Encyclopedia of Bacterial and Archaeal Type Strains, Phase III: the genomes of soil and plant-associated and newly described type strains.</title>
        <authorList>
            <person name="Whitman W.B."/>
            <person name="Woyke T."/>
            <person name="Klenk H.P."/>
            <person name="Zhou Y."/>
            <person name="Lilburn T.G."/>
            <person name="Beck B.J."/>
            <person name="De Vos P."/>
            <person name="Vandamme P."/>
            <person name="Eisen J.A."/>
            <person name="Garrity G."/>
            <person name="Hugenholtz P."/>
            <person name="Kyrpides N.C."/>
        </authorList>
    </citation>
    <scope>NUCLEOTIDE SEQUENCE [LARGE SCALE GENOMIC DNA]</scope>
    <source>
        <strain evidence="7 8">CGMCC 1.10116</strain>
    </source>
</reference>
<feature type="transmembrane region" description="Helical" evidence="6">
    <location>
        <begin position="52"/>
        <end position="71"/>
    </location>
</feature>
<feature type="transmembrane region" description="Helical" evidence="6">
    <location>
        <begin position="289"/>
        <end position="308"/>
    </location>
</feature>
<gene>
    <name evidence="7" type="ORF">IQ10_03488</name>
</gene>
<feature type="transmembrane region" description="Helical" evidence="6">
    <location>
        <begin position="362"/>
        <end position="383"/>
    </location>
</feature>